<evidence type="ECO:0000313" key="1">
    <source>
        <dbReference type="EMBL" id="GBN09598.1"/>
    </source>
</evidence>
<organism evidence="1 2">
    <name type="scientific">Araneus ventricosus</name>
    <name type="common">Orbweaver spider</name>
    <name type="synonym">Epeira ventricosa</name>
    <dbReference type="NCBI Taxonomy" id="182803"/>
    <lineage>
        <taxon>Eukaryota</taxon>
        <taxon>Metazoa</taxon>
        <taxon>Ecdysozoa</taxon>
        <taxon>Arthropoda</taxon>
        <taxon>Chelicerata</taxon>
        <taxon>Arachnida</taxon>
        <taxon>Araneae</taxon>
        <taxon>Araneomorphae</taxon>
        <taxon>Entelegynae</taxon>
        <taxon>Araneoidea</taxon>
        <taxon>Araneidae</taxon>
        <taxon>Araneus</taxon>
    </lineage>
</organism>
<proteinExistence type="predicted"/>
<accession>A0A4Y2L4R7</accession>
<dbReference type="AlphaFoldDB" id="A0A4Y2L4R7"/>
<sequence length="103" mass="11345">MPDHLKRLSVKNNKTVQELEKAHIFGQLIEVTYLCGSAAGHLRTLSSASTLRISVGHLTEIILAEKRWLSLSENACFSLTDQMDTCLKGLAISGHCQNICFST</sequence>
<name>A0A4Y2L4R7_ARAVE</name>
<comment type="caution">
    <text evidence="1">The sequence shown here is derived from an EMBL/GenBank/DDBJ whole genome shotgun (WGS) entry which is preliminary data.</text>
</comment>
<dbReference type="Proteomes" id="UP000499080">
    <property type="component" value="Unassembled WGS sequence"/>
</dbReference>
<reference evidence="1 2" key="1">
    <citation type="journal article" date="2019" name="Sci. Rep.">
        <title>Orb-weaving spider Araneus ventricosus genome elucidates the spidroin gene catalogue.</title>
        <authorList>
            <person name="Kono N."/>
            <person name="Nakamura H."/>
            <person name="Ohtoshi R."/>
            <person name="Moran D.A.P."/>
            <person name="Shinohara A."/>
            <person name="Yoshida Y."/>
            <person name="Fujiwara M."/>
            <person name="Mori M."/>
            <person name="Tomita M."/>
            <person name="Arakawa K."/>
        </authorList>
    </citation>
    <scope>NUCLEOTIDE SEQUENCE [LARGE SCALE GENOMIC DNA]</scope>
</reference>
<keyword evidence="2" id="KW-1185">Reference proteome</keyword>
<protein>
    <submittedName>
        <fullName evidence="1">Uncharacterized protein</fullName>
    </submittedName>
</protein>
<dbReference type="EMBL" id="BGPR01005374">
    <property type="protein sequence ID" value="GBN09598.1"/>
    <property type="molecule type" value="Genomic_DNA"/>
</dbReference>
<evidence type="ECO:0000313" key="2">
    <source>
        <dbReference type="Proteomes" id="UP000499080"/>
    </source>
</evidence>
<gene>
    <name evidence="1" type="ORF">AVEN_40904_1</name>
</gene>